<dbReference type="GO" id="GO:0016747">
    <property type="term" value="F:acyltransferase activity, transferring groups other than amino-acyl groups"/>
    <property type="evidence" value="ECO:0007669"/>
    <property type="project" value="InterPro"/>
</dbReference>
<dbReference type="InterPro" id="IPR016181">
    <property type="entry name" value="Acyl_CoA_acyltransferase"/>
</dbReference>
<keyword evidence="3" id="KW-1185">Reference proteome</keyword>
<protein>
    <submittedName>
        <fullName evidence="2">GNAT family N-acetyltransferase</fullName>
    </submittedName>
</protein>
<dbReference type="EMBL" id="JACRSS010000004">
    <property type="protein sequence ID" value="MBC8539069.1"/>
    <property type="molecule type" value="Genomic_DNA"/>
</dbReference>
<proteinExistence type="predicted"/>
<gene>
    <name evidence="2" type="ORF">H8693_08995</name>
</gene>
<dbReference type="InterPro" id="IPR000182">
    <property type="entry name" value="GNAT_dom"/>
</dbReference>
<accession>A0A926DKU0</accession>
<dbReference type="PANTHER" id="PTHR43328">
    <property type="entry name" value="ACETYLTRANSFERASE-RELATED"/>
    <property type="match status" value="1"/>
</dbReference>
<feature type="domain" description="N-acetyltransferase" evidence="1">
    <location>
        <begin position="4"/>
        <end position="165"/>
    </location>
</feature>
<dbReference type="RefSeq" id="WP_249280690.1">
    <property type="nucleotide sequence ID" value="NZ_JACRSS010000004.1"/>
</dbReference>
<evidence type="ECO:0000259" key="1">
    <source>
        <dbReference type="PROSITE" id="PS51186"/>
    </source>
</evidence>
<dbReference type="AlphaFoldDB" id="A0A926DKU0"/>
<name>A0A926DKU0_9FIRM</name>
<dbReference type="PANTHER" id="PTHR43328:SF1">
    <property type="entry name" value="N-ACETYLTRANSFERASE DOMAIN-CONTAINING PROTEIN"/>
    <property type="match status" value="1"/>
</dbReference>
<organism evidence="2 3">
    <name type="scientific">Guopingia tenuis</name>
    <dbReference type="NCBI Taxonomy" id="2763656"/>
    <lineage>
        <taxon>Bacteria</taxon>
        <taxon>Bacillati</taxon>
        <taxon>Bacillota</taxon>
        <taxon>Clostridia</taxon>
        <taxon>Christensenellales</taxon>
        <taxon>Christensenellaceae</taxon>
        <taxon>Guopingia</taxon>
    </lineage>
</organism>
<sequence length="174" mass="19664">MTELALRPWREEDICALPALAGDWEVAKNLRDVFPHPYGEKDAVNYIRSVQAAPSQEALMYAIAVDGQLAGSIGIFREKDVYQKSAELGYWLGRDYWGRGIMTWSVGKICAEALEQWDIVRIFAEPFARNLGSRRVLEKNGFRLEGIKKKSVYKAGELLDSCMYALVIGEDGKR</sequence>
<dbReference type="Pfam" id="PF13302">
    <property type="entry name" value="Acetyltransf_3"/>
    <property type="match status" value="1"/>
</dbReference>
<dbReference type="PROSITE" id="PS51186">
    <property type="entry name" value="GNAT"/>
    <property type="match status" value="1"/>
</dbReference>
<reference evidence="2" key="1">
    <citation type="submission" date="2020-08" db="EMBL/GenBank/DDBJ databases">
        <title>Genome public.</title>
        <authorList>
            <person name="Liu C."/>
            <person name="Sun Q."/>
        </authorList>
    </citation>
    <scope>NUCLEOTIDE SEQUENCE</scope>
    <source>
        <strain evidence="2">NSJ-63</strain>
    </source>
</reference>
<comment type="caution">
    <text evidence="2">The sequence shown here is derived from an EMBL/GenBank/DDBJ whole genome shotgun (WGS) entry which is preliminary data.</text>
</comment>
<dbReference type="Gene3D" id="3.40.630.30">
    <property type="match status" value="1"/>
</dbReference>
<evidence type="ECO:0000313" key="3">
    <source>
        <dbReference type="Proteomes" id="UP000617951"/>
    </source>
</evidence>
<evidence type="ECO:0000313" key="2">
    <source>
        <dbReference type="EMBL" id="MBC8539069.1"/>
    </source>
</evidence>
<dbReference type="Proteomes" id="UP000617951">
    <property type="component" value="Unassembled WGS sequence"/>
</dbReference>
<dbReference type="SUPFAM" id="SSF55729">
    <property type="entry name" value="Acyl-CoA N-acyltransferases (Nat)"/>
    <property type="match status" value="1"/>
</dbReference>